<reference evidence="6 7" key="1">
    <citation type="journal article" date="2024" name="J Genomics">
        <title>Draft genome sequencing and assembly of Favolaschia claudopus CIRM-BRFM 2984 isolated from oak limbs.</title>
        <authorList>
            <person name="Navarro D."/>
            <person name="Drula E."/>
            <person name="Chaduli D."/>
            <person name="Cazenave R."/>
            <person name="Ahrendt S."/>
            <person name="Wang J."/>
            <person name="Lipzen A."/>
            <person name="Daum C."/>
            <person name="Barry K."/>
            <person name="Grigoriev I.V."/>
            <person name="Favel A."/>
            <person name="Rosso M.N."/>
            <person name="Martin F."/>
        </authorList>
    </citation>
    <scope>NUCLEOTIDE SEQUENCE [LARGE SCALE GENOMIC DNA]</scope>
    <source>
        <strain evidence="6 7">CIRM-BRFM 2984</strain>
    </source>
</reference>
<dbReference type="Gene3D" id="3.40.605.10">
    <property type="entry name" value="Aldehyde Dehydrogenase, Chain A, domain 1"/>
    <property type="match status" value="1"/>
</dbReference>
<comment type="similarity">
    <text evidence="1 4">Belongs to the aldehyde dehydrogenase family.</text>
</comment>
<evidence type="ECO:0000256" key="3">
    <source>
        <dbReference type="PROSITE-ProRule" id="PRU10007"/>
    </source>
</evidence>
<dbReference type="Proteomes" id="UP001362999">
    <property type="component" value="Unassembled WGS sequence"/>
</dbReference>
<feature type="active site" evidence="3">
    <location>
        <position position="337"/>
    </location>
</feature>
<dbReference type="Gene3D" id="3.40.309.10">
    <property type="entry name" value="Aldehyde Dehydrogenase, Chain A, domain 2"/>
    <property type="match status" value="1"/>
</dbReference>
<dbReference type="AlphaFoldDB" id="A0AAW0C7G4"/>
<dbReference type="SUPFAM" id="SSF53720">
    <property type="entry name" value="ALDH-like"/>
    <property type="match status" value="1"/>
</dbReference>
<keyword evidence="2 4" id="KW-0560">Oxidoreductase</keyword>
<dbReference type="Pfam" id="PF00171">
    <property type="entry name" value="Aldedh"/>
    <property type="match status" value="1"/>
</dbReference>
<evidence type="ECO:0000256" key="4">
    <source>
        <dbReference type="RuleBase" id="RU003345"/>
    </source>
</evidence>
<accession>A0AAW0C7G4</accession>
<dbReference type="PROSITE" id="PS00687">
    <property type="entry name" value="ALDEHYDE_DEHYDR_GLU"/>
    <property type="match status" value="1"/>
</dbReference>
<dbReference type="InterPro" id="IPR016161">
    <property type="entry name" value="Ald_DH/histidinol_DH"/>
</dbReference>
<evidence type="ECO:0000256" key="1">
    <source>
        <dbReference type="ARBA" id="ARBA00009986"/>
    </source>
</evidence>
<proteinExistence type="inferred from homology"/>
<evidence type="ECO:0000313" key="6">
    <source>
        <dbReference type="EMBL" id="KAK7035726.1"/>
    </source>
</evidence>
<comment type="caution">
    <text evidence="6">The sequence shown here is derived from an EMBL/GenBank/DDBJ whole genome shotgun (WGS) entry which is preliminary data.</text>
</comment>
<organism evidence="6 7">
    <name type="scientific">Favolaschia claudopus</name>
    <dbReference type="NCBI Taxonomy" id="2862362"/>
    <lineage>
        <taxon>Eukaryota</taxon>
        <taxon>Fungi</taxon>
        <taxon>Dikarya</taxon>
        <taxon>Basidiomycota</taxon>
        <taxon>Agaricomycotina</taxon>
        <taxon>Agaricomycetes</taxon>
        <taxon>Agaricomycetidae</taxon>
        <taxon>Agaricales</taxon>
        <taxon>Marasmiineae</taxon>
        <taxon>Mycenaceae</taxon>
        <taxon>Favolaschia</taxon>
    </lineage>
</organism>
<dbReference type="CDD" id="cd07098">
    <property type="entry name" value="ALDH_F15-22"/>
    <property type="match status" value="1"/>
</dbReference>
<dbReference type="InterPro" id="IPR016162">
    <property type="entry name" value="Ald_DH_N"/>
</dbReference>
<evidence type="ECO:0000313" key="7">
    <source>
        <dbReference type="Proteomes" id="UP001362999"/>
    </source>
</evidence>
<feature type="domain" description="Aldehyde dehydrogenase" evidence="5">
    <location>
        <begin position="101"/>
        <end position="572"/>
    </location>
</feature>
<sequence>MSSLVSVLFHPLISFNPLWSEDRENEGGLDVFWALAICVALGIWLVVERYQKAQYAAVAFKFEAHEAADPAFESLAITNPHLNSHQENEDLCPLIMVDGARYITCYDPATGLHLETIKADSEEEIAHKINLAVEAQKTWRNTNFGRRRRVMRSLNKWLVENQDVCARMACRDTGKTLVDAALGEIITTCSKLQWLIDHGERALRPESRASNLILCYKSSKVYYEPLGVVAAIVSWNYPLHNAWSPIIASLFAGNAIVLKCSENVYWSTRWFVGAIQECLRVCGHNPDLVQLVCCYPEQADALTRSPLIKHITFIGSETVGRKIAIAATEHLTPVTLELGGKDPAIILEGTDLEKWASLWMRGIFQNVGQNCIGIERVIVHESQHDELYELLLKRIAMLRTGSVLCQNDSGFVGTVDCGAMISRDRFESLSTVIEEAKEAGATGHGGAQYNHVYHDKGYYFQGTIVGHVTPDMRIAQEELFAPVATLMPFETVEEAIELANGTRYGLGASVFGPSQDLCVKVAKRLECGMVSVNDFGVFYLNQDLPFGGIKASGYGRFGGPEGLRALTNVKAIMVDRWPALAETGIPGVLDYPIRSLVSSWDFVSGLVTFLYAEGWRRRIGGLWRLIGASRK</sequence>
<dbReference type="InterPro" id="IPR015590">
    <property type="entry name" value="Aldehyde_DH_dom"/>
</dbReference>
<dbReference type="InterPro" id="IPR016163">
    <property type="entry name" value="Ald_DH_C"/>
</dbReference>
<gene>
    <name evidence="6" type="ORF">R3P38DRAFT_2908759</name>
</gene>
<keyword evidence="7" id="KW-1185">Reference proteome</keyword>
<dbReference type="EMBL" id="JAWWNJ010000019">
    <property type="protein sequence ID" value="KAK7035726.1"/>
    <property type="molecule type" value="Genomic_DNA"/>
</dbReference>
<evidence type="ECO:0000256" key="2">
    <source>
        <dbReference type="ARBA" id="ARBA00023002"/>
    </source>
</evidence>
<dbReference type="GO" id="GO:0016620">
    <property type="term" value="F:oxidoreductase activity, acting on the aldehyde or oxo group of donors, NAD or NADP as acceptor"/>
    <property type="evidence" value="ECO:0007669"/>
    <property type="project" value="InterPro"/>
</dbReference>
<protein>
    <submittedName>
        <fullName evidence="6">Aldedh domain-containing protein</fullName>
    </submittedName>
</protein>
<dbReference type="InterPro" id="IPR029510">
    <property type="entry name" value="Ald_DH_CS_GLU"/>
</dbReference>
<evidence type="ECO:0000259" key="5">
    <source>
        <dbReference type="Pfam" id="PF00171"/>
    </source>
</evidence>
<dbReference type="PANTHER" id="PTHR11699">
    <property type="entry name" value="ALDEHYDE DEHYDROGENASE-RELATED"/>
    <property type="match status" value="1"/>
</dbReference>
<name>A0AAW0C7G4_9AGAR</name>